<dbReference type="InterPro" id="IPR045743">
    <property type="entry name" value="DUF6089"/>
</dbReference>
<keyword evidence="3" id="KW-1185">Reference proteome</keyword>
<evidence type="ECO:0000313" key="2">
    <source>
        <dbReference type="EMBL" id="NBG65140.1"/>
    </source>
</evidence>
<evidence type="ECO:0000313" key="3">
    <source>
        <dbReference type="Proteomes" id="UP000470771"/>
    </source>
</evidence>
<reference evidence="2 3" key="1">
    <citation type="submission" date="2019-12" db="EMBL/GenBank/DDBJ databases">
        <authorList>
            <person name="Zhao J."/>
        </authorList>
    </citation>
    <scope>NUCLEOTIDE SEQUENCE [LARGE SCALE GENOMIC DNA]</scope>
    <source>
        <strain evidence="2 3">S-15</strain>
    </source>
</reference>
<dbReference type="SUPFAM" id="SSF56925">
    <property type="entry name" value="OMPA-like"/>
    <property type="match status" value="1"/>
</dbReference>
<proteinExistence type="predicted"/>
<name>A0A6N9NIV9_9FLAO</name>
<dbReference type="Proteomes" id="UP000470771">
    <property type="component" value="Unassembled WGS sequence"/>
</dbReference>
<organism evidence="2 3">
    <name type="scientific">Acidiluteibacter ferrifornacis</name>
    <dbReference type="NCBI Taxonomy" id="2692424"/>
    <lineage>
        <taxon>Bacteria</taxon>
        <taxon>Pseudomonadati</taxon>
        <taxon>Bacteroidota</taxon>
        <taxon>Flavobacteriia</taxon>
        <taxon>Flavobacteriales</taxon>
        <taxon>Cryomorphaceae</taxon>
        <taxon>Acidiluteibacter</taxon>
    </lineage>
</organism>
<dbReference type="InterPro" id="IPR011250">
    <property type="entry name" value="OMP/PagP_B-barrel"/>
</dbReference>
<comment type="caution">
    <text evidence="2">The sequence shown here is derived from an EMBL/GenBank/DDBJ whole genome shotgun (WGS) entry which is preliminary data.</text>
</comment>
<protein>
    <submittedName>
        <fullName evidence="2">Outer membrane beta-barrel protein</fullName>
    </submittedName>
</protein>
<dbReference type="EMBL" id="WWNE01000004">
    <property type="protein sequence ID" value="NBG65140.1"/>
    <property type="molecule type" value="Genomic_DNA"/>
</dbReference>
<dbReference type="AlphaFoldDB" id="A0A6N9NIV9"/>
<dbReference type="Pfam" id="PF19573">
    <property type="entry name" value="DUF6089"/>
    <property type="match status" value="1"/>
</dbReference>
<gene>
    <name evidence="2" type="ORF">GQN54_03370</name>
</gene>
<evidence type="ECO:0000259" key="1">
    <source>
        <dbReference type="Pfam" id="PF19573"/>
    </source>
</evidence>
<feature type="domain" description="DUF6089" evidence="1">
    <location>
        <begin position="3"/>
        <end position="226"/>
    </location>
</feature>
<dbReference type="RefSeq" id="WP_160631996.1">
    <property type="nucleotide sequence ID" value="NZ_WWNE01000004.1"/>
</dbReference>
<accession>A0A6N9NIV9</accession>
<dbReference type="Gene3D" id="2.40.160.20">
    <property type="match status" value="1"/>
</dbReference>
<sequence>MKYFFSVFLLLLSVFCNGQKIPEMGILLGKGNYNGELNPTQQFSSDGGGLAFGGVFRYNLNPRYALKATAIYTKIRGNDDIADLEFGQIRNAEFESNLLELSTQIEFNFMKYTIGDWSQPFSPFLFVGLSAFQYNPQTTQDGVDVRSEDIKQWGVAIPFGVGFKVNLFSRFGLSAEWGFRKTGRDNIDGLINNNLELPDFENGKDYDNDWYSIIGVSLNYRLTKKNVCPSNF</sequence>